<dbReference type="PANTHER" id="PTHR11254">
    <property type="entry name" value="HECT DOMAIN UBIQUITIN-PROTEIN LIGASE"/>
    <property type="match status" value="1"/>
</dbReference>
<evidence type="ECO:0000256" key="3">
    <source>
        <dbReference type="ARBA" id="ARBA00012485"/>
    </source>
</evidence>
<feature type="active site" description="Glycyl thioester intermediate" evidence="6">
    <location>
        <position position="2367"/>
    </location>
</feature>
<dbReference type="GO" id="GO:0006511">
    <property type="term" value="P:ubiquitin-dependent protein catabolic process"/>
    <property type="evidence" value="ECO:0007669"/>
    <property type="project" value="TreeGrafter"/>
</dbReference>
<evidence type="ECO:0000313" key="8">
    <source>
        <dbReference type="EMBL" id="KAF9763247.1"/>
    </source>
</evidence>
<organism evidence="8 9">
    <name type="scientific">Nosema granulosis</name>
    <dbReference type="NCBI Taxonomy" id="83296"/>
    <lineage>
        <taxon>Eukaryota</taxon>
        <taxon>Fungi</taxon>
        <taxon>Fungi incertae sedis</taxon>
        <taxon>Microsporidia</taxon>
        <taxon>Nosematidae</taxon>
        <taxon>Nosema</taxon>
    </lineage>
</organism>
<dbReference type="PROSITE" id="PS50237">
    <property type="entry name" value="HECT"/>
    <property type="match status" value="1"/>
</dbReference>
<dbReference type="InterPro" id="IPR050409">
    <property type="entry name" value="E3_ubiq-protein_ligase"/>
</dbReference>
<dbReference type="CDD" id="cd00078">
    <property type="entry name" value="HECTc"/>
    <property type="match status" value="1"/>
</dbReference>
<evidence type="ECO:0000256" key="2">
    <source>
        <dbReference type="ARBA" id="ARBA00004906"/>
    </source>
</evidence>
<protein>
    <recommendedName>
        <fullName evidence="3">HECT-type E3 ubiquitin transferase</fullName>
        <ecNumber evidence="3">2.3.2.26</ecNumber>
    </recommendedName>
</protein>
<comment type="caution">
    <text evidence="8">The sequence shown here is derived from an EMBL/GenBank/DDBJ whole genome shotgun (WGS) entry which is preliminary data.</text>
</comment>
<evidence type="ECO:0000313" key="9">
    <source>
        <dbReference type="Proteomes" id="UP000740883"/>
    </source>
</evidence>
<keyword evidence="9" id="KW-1185">Reference proteome</keyword>
<evidence type="ECO:0000256" key="1">
    <source>
        <dbReference type="ARBA" id="ARBA00000885"/>
    </source>
</evidence>
<dbReference type="GO" id="GO:0061630">
    <property type="term" value="F:ubiquitin protein ligase activity"/>
    <property type="evidence" value="ECO:0007669"/>
    <property type="project" value="UniProtKB-EC"/>
</dbReference>
<evidence type="ECO:0000259" key="7">
    <source>
        <dbReference type="PROSITE" id="PS50237"/>
    </source>
</evidence>
<dbReference type="SUPFAM" id="SSF56204">
    <property type="entry name" value="Hect, E3 ligase catalytic domain"/>
    <property type="match status" value="1"/>
</dbReference>
<dbReference type="Pfam" id="PF00632">
    <property type="entry name" value="HECT"/>
    <property type="match status" value="1"/>
</dbReference>
<dbReference type="EMBL" id="SBJO01000088">
    <property type="protein sequence ID" value="KAF9763247.1"/>
    <property type="molecule type" value="Genomic_DNA"/>
</dbReference>
<sequence length="2400" mass="283380">MSFNTKNMFSGIFKDFEKEILNEEDDLIFCAYCFFRLKNLNLFVRDRMEDYLSILEKIGEKITRYLDKYMNKGFQCKPFEVEDKIVINCLFKMLEKIFSMSNSLNDLDWVGKLINFVFCFDKDIIFSSFRTIISSFDLSNIVEATISQQEIFIKLSEIDTSINDLIPNLDCTKYKPVENLNIGEDVFKTFREYSKTCSISDLYISIISKLFYNDGSFMIVMKQYSISILLKRLKDEQYYHNVYSTCNLLDLEKIREDIKKVDLCSLKVKARKKFANEVLHNSILKKIDFFYENLCGNDQNRAKERDIVYRNFFYNYMNYVSDDKVELCNSFLDYVLFLLNFDENLDNVILILELNKDSGLFYELLENSIKFQDNLNMSLLTISKVLVEKKESGVLRNGPILNLIIKYLNSDRSSDFEFFLYLCELFADNNESFFDELLRRKFDVIFCEFIQNCDSNQQKERCYTIKTLLNILFKFYKKQNTNLEPFLYSDFLKICLKLRDNRQFLGQVLDILTYFILKDPLSMELLLQCSLIVENITENNVNESCKWIDLFEAFSLNLEFKIDLIKKGIFGKVLGNIINNCNMKEIIDQDFFERLKIFLNHQPDYIDGCKIYSDDFIKASIKLLDDGLVSDIDFLRMENFVKWLRNFDTRYLPKPLEPSLTLIEIYWKVISFGSRATNLCLEIIDVYKMNYLYSIYSPTAFKNTFDKLKNVVNKLKKKKDLCLLRDCSKENDIKILIVTTEKLLCFVSSILDNYIYRYIPFHELVLELNELFPCLIFLLDITSPLDIDCTKLDFKDSKFIDLYKKRCSITKENQYIDLINFEVLYCLHFTINIRDTSKKCVSTVLPERFLDLIINSIEILRSSPQQSKNIYKVLKKSSTYDFTINETYLKVFDILFDSNFPEGFMALCQFIKKIKKNIGRNYRIEEIILRKLAESSKNYGNMVENQYLIIKFLMDFKVTNRSHSNDILKTIEVLISNLPKPKKLTVASLAALVNDNYYDRCESKFPYLMENPNFVVACLTKKNFSILTNSINNKFLEYIIVLLNYHYDHSTMFKLLNRTFNEIIFNPTPPDETRLYSFAKKLRQIKFSTEQYDFEIDLKESKMVNKEGKMIINEDLIFKIFNDVISGSLTTDTPVPWSFILSCAKYYEGCLNKYNLLVDARVLDLCIRRGNENQNSSMLIYHYCFENTQDIYNLQKNIMKKFKSSKYCIENDFKDIYNINRYLIYRFPNIIQLEGKINDLYDNEFTKNEAFLYLLNRALIDRDALFVISEMIYNYPRYISLVDLDCIRNITNRYIKIENFQSEKENDLNIALNFFSVCLQTDNSGFIDILISFLKEIMKQQQLEDWCVVYLILCNISTPIVAKESEMDKDMIESEKKEMRFVKALRKLLSSDLVDNFLSFNLKMYRTNLKIAKEITVIMSPEWIKSIGTTKLFKFLFYNRNEYIREKRLTRDNLAAFENEICTSKDVVAFSLNIVYNFIFNVYKDGNFEPKILDIKLSSDKVENIFTIQRNSDKIYEEKIRCYAINSSDERFKTDFAFSDMVENFFFDDIRPFIIKHLINLEEHNSRKSIGENNIDGVQNGWIPKISIERLKNMEIIDIKQEIWRITKDRLKQNSLGLEIDKNFLESLDENIKQIFISREKEIQLYYKNLPSKEITLANETIDGLLVYFFECNFSCRLQTYNFFQTMSFFERIRIVILKRSIYNLFIKTNEIQSRNTKVYESLIRSIELIRLMVSNRKFPDDFLNIKTYLVRTLFSLLPHKKLCRKVLNLLDVLEIDEKVFKTNLKVDFGEFFDFENDFEKGICSSEEIIALSLLETIRIQLDDKSQRILNNVFEKICIGAFYTFSKTIICYVGNTVGEITLNIDWNIKASYLQNFLNTNFTTFFKFITDKDEVSTLNGKTQISQNQNSSLYDAKKVSDLVYKMECLIKDGFEPFLIKDDTCMLTRFHSLYFSLFSGYEKLINLLTAFKHIDDDILSRFEEHKRNLVEFLKDRSDEINEKISNNNVDFKKNIKFLLEYKVINFVNRKKYFDNIINEKGYFAFGFYKINIERDNLLSDSLNQLMKVPLEDFKTKRLQVLFKNEEGVDDGGLTREWISLIGKHLTNSGLGLFSHSSEKEKTIAPTPNDKPKANSLNYYYMIGKILAKSIIDRTPLDLPLEKTVYKYILGNKPTLSDLEYIEPQYYKSLVWILNNPISNVINLTFSVELKDSDKIICLKKNGRNIEVTDDNKHEYIELMVDFKLFKGVEKELYSMKKGLLEVIDEKLLAIFDENELEILINGTSIIDVDDWKANTEYIGYTNNSQTIVWFWKAVESFTSLEKSKLLQFSTGYARVGFGGFSNMYEKGEKWIFTIQKYDLDESKLPTSHTCANYLNLPEYSSYFELRKYVLYAINECFEGFGSK</sequence>
<accession>A0A9P6GZ24</accession>
<dbReference type="Gene3D" id="3.90.1750.10">
    <property type="entry name" value="Hect, E3 ligase catalytic domains"/>
    <property type="match status" value="1"/>
</dbReference>
<evidence type="ECO:0000256" key="6">
    <source>
        <dbReference type="PROSITE-ProRule" id="PRU00104"/>
    </source>
</evidence>
<feature type="domain" description="HECT" evidence="7">
    <location>
        <begin position="2066"/>
        <end position="2400"/>
    </location>
</feature>
<dbReference type="InterPro" id="IPR000569">
    <property type="entry name" value="HECT_dom"/>
</dbReference>
<comment type="catalytic activity">
    <reaction evidence="1">
        <text>S-ubiquitinyl-[E2 ubiquitin-conjugating enzyme]-L-cysteine + [acceptor protein]-L-lysine = [E2 ubiquitin-conjugating enzyme]-L-cysteine + N(6)-ubiquitinyl-[acceptor protein]-L-lysine.</text>
        <dbReference type="EC" id="2.3.2.26"/>
    </reaction>
</comment>
<dbReference type="SMART" id="SM00119">
    <property type="entry name" value="HECTc"/>
    <property type="match status" value="1"/>
</dbReference>
<reference evidence="8 9" key="1">
    <citation type="journal article" date="2020" name="Genome Biol. Evol.">
        <title>Comparative genomics of strictly vertically transmitted, feminizing microsporidia endosymbionts of amphipod crustaceans.</title>
        <authorList>
            <person name="Cormier A."/>
            <person name="Chebbi M.A."/>
            <person name="Giraud I."/>
            <person name="Wattier R."/>
            <person name="Teixeira M."/>
            <person name="Gilbert C."/>
            <person name="Rigaud T."/>
            <person name="Cordaux R."/>
        </authorList>
    </citation>
    <scope>NUCLEOTIDE SEQUENCE [LARGE SCALE GENOMIC DNA]</scope>
    <source>
        <strain evidence="8 9">Ou3-Ou53</strain>
    </source>
</reference>
<proteinExistence type="predicted"/>
<keyword evidence="4" id="KW-0808">Transferase</keyword>
<dbReference type="InterPro" id="IPR035983">
    <property type="entry name" value="Hect_E3_ubiquitin_ligase"/>
</dbReference>
<name>A0A9P6GZ24_9MICR</name>
<dbReference type="FunFam" id="3.30.2410.10:FF:000009">
    <property type="entry name" value="Probable E3 ubiquitin-protein ligase HECTD2"/>
    <property type="match status" value="1"/>
</dbReference>
<dbReference type="PANTHER" id="PTHR11254:SF440">
    <property type="entry name" value="E3 UBIQUITIN-PROTEIN LIGASE NEDD-4"/>
    <property type="match status" value="1"/>
</dbReference>
<comment type="pathway">
    <text evidence="2">Protein modification; protein ubiquitination.</text>
</comment>
<dbReference type="EC" id="2.3.2.26" evidence="3"/>
<dbReference type="OrthoDB" id="8068875at2759"/>
<evidence type="ECO:0000256" key="5">
    <source>
        <dbReference type="ARBA" id="ARBA00022786"/>
    </source>
</evidence>
<dbReference type="GO" id="GO:0016567">
    <property type="term" value="P:protein ubiquitination"/>
    <property type="evidence" value="ECO:0007669"/>
    <property type="project" value="TreeGrafter"/>
</dbReference>
<dbReference type="Gene3D" id="3.30.2160.10">
    <property type="entry name" value="Hect, E3 ligase catalytic domain"/>
    <property type="match status" value="1"/>
</dbReference>
<dbReference type="FunFam" id="3.30.2160.10:FF:000001">
    <property type="entry name" value="E3 ubiquitin-protein ligase NEDD4-like"/>
    <property type="match status" value="1"/>
</dbReference>
<dbReference type="Proteomes" id="UP000740883">
    <property type="component" value="Unassembled WGS sequence"/>
</dbReference>
<dbReference type="Gene3D" id="3.30.2410.10">
    <property type="entry name" value="Hect, E3 ligase catalytic domain"/>
    <property type="match status" value="1"/>
</dbReference>
<evidence type="ECO:0000256" key="4">
    <source>
        <dbReference type="ARBA" id="ARBA00022679"/>
    </source>
</evidence>
<keyword evidence="5 6" id="KW-0833">Ubl conjugation pathway</keyword>
<dbReference type="GO" id="GO:0005737">
    <property type="term" value="C:cytoplasm"/>
    <property type="evidence" value="ECO:0007669"/>
    <property type="project" value="TreeGrafter"/>
</dbReference>
<gene>
    <name evidence="8" type="primary">ptr1_3</name>
    <name evidence="8" type="ORF">NGRA_1400</name>
</gene>